<comment type="caution">
    <text evidence="1">The sequence shown here is derived from an EMBL/GenBank/DDBJ whole genome shotgun (WGS) entry which is preliminary data.</text>
</comment>
<evidence type="ECO:0000313" key="1">
    <source>
        <dbReference type="EMBL" id="MPM02426.1"/>
    </source>
</evidence>
<protein>
    <submittedName>
        <fullName evidence="1">Uncharacterized protein</fullName>
    </submittedName>
</protein>
<dbReference type="EMBL" id="VSSQ01000867">
    <property type="protein sequence ID" value="MPM02426.1"/>
    <property type="molecule type" value="Genomic_DNA"/>
</dbReference>
<sequence length="210" mass="24243">MLAEIEEGLPGEVLRRQDLARGERMILRQHADHVADEYRLACGAVAFEQALGHAQIEDLRRHLGPQRWLFMRMNREMQGLRRFQASLDHPRDDRFRIGRNAGDAETRGIMAADRRGGAPDLVKPDERAQHDLVQQQRLFRRRQALAEPQEQVEPQPRLDLAQLAAERRLRTAQFHGSGGETLVDHHRIENVDLALIQLHSAPPHRHAYRK</sequence>
<name>A0A644WF00_9ZZZZ</name>
<accession>A0A644WF00</accession>
<dbReference type="AlphaFoldDB" id="A0A644WF00"/>
<gene>
    <name evidence="1" type="ORF">SDC9_48675</name>
</gene>
<proteinExistence type="predicted"/>
<reference evidence="1" key="1">
    <citation type="submission" date="2019-08" db="EMBL/GenBank/DDBJ databases">
        <authorList>
            <person name="Kucharzyk K."/>
            <person name="Murdoch R.W."/>
            <person name="Higgins S."/>
            <person name="Loffler F."/>
        </authorList>
    </citation>
    <scope>NUCLEOTIDE SEQUENCE</scope>
</reference>
<organism evidence="1">
    <name type="scientific">bioreactor metagenome</name>
    <dbReference type="NCBI Taxonomy" id="1076179"/>
    <lineage>
        <taxon>unclassified sequences</taxon>
        <taxon>metagenomes</taxon>
        <taxon>ecological metagenomes</taxon>
    </lineage>
</organism>